<evidence type="ECO:0000313" key="1">
    <source>
        <dbReference type="EMBL" id="CAL8109710.1"/>
    </source>
</evidence>
<dbReference type="EMBL" id="CAXLJM020000041">
    <property type="protein sequence ID" value="CAL8109710.1"/>
    <property type="molecule type" value="Genomic_DNA"/>
</dbReference>
<dbReference type="InterPro" id="IPR011811">
    <property type="entry name" value="Peptidase_S51_cyanophycinase"/>
</dbReference>
<comment type="caution">
    <text evidence="1">The sequence shown here is derived from an EMBL/GenBank/DDBJ whole genome shotgun (WGS) entry which is preliminary data.</text>
</comment>
<sequence>MKSVLKAHQLITLGVLVLISGISLSHQTIFGLHHPEKQIVRSTNDFTTGKVFLLGGATDDSSSSIYNALRESTGKVKPTIAVVISAASSLAVGLEAYYEPDEVSKSYEQLFTDYGFQPSVVLLAMDNYETGANASTVLGAQNIEIIRNADVVFFNGGDQSRHTRSWITDDASDTDILAELRLRFDAGETVVSGTSAGLAIQANPTYGEGRSYGYYYFDADLKPCQIGETLVDDRQGQNSFRARENGGYMKGFGFISGALTDSHFDARGRFARLVVAMKATNKQFGIGVDEDTALLVDQDTATVYGRYGVWIVNSTEATFPNSTEYFEATNVKINYLTEGDSFNISTGQIITSKPQVTDTDGDVYESDDIFSTDEALRSISSLATSVETRSVGYSADSRPTARIVFEKLSTTKFFKDGNNLAIANLRLDIGTL</sequence>
<evidence type="ECO:0008006" key="3">
    <source>
        <dbReference type="Google" id="ProtNLM"/>
    </source>
</evidence>
<dbReference type="CDD" id="cd03145">
    <property type="entry name" value="GAT1_cyanophycinase"/>
    <property type="match status" value="1"/>
</dbReference>
<name>A0ABP1QP78_9HEXA</name>
<dbReference type="InterPro" id="IPR029062">
    <property type="entry name" value="Class_I_gatase-like"/>
</dbReference>
<proteinExistence type="predicted"/>
<accession>A0ABP1QP78</accession>
<reference evidence="1 2" key="1">
    <citation type="submission" date="2024-08" db="EMBL/GenBank/DDBJ databases">
        <authorList>
            <person name="Cucini C."/>
            <person name="Frati F."/>
        </authorList>
    </citation>
    <scope>NUCLEOTIDE SEQUENCE [LARGE SCALE GENOMIC DNA]</scope>
</reference>
<dbReference type="Proteomes" id="UP001642540">
    <property type="component" value="Unassembled WGS sequence"/>
</dbReference>
<dbReference type="SUPFAM" id="SSF52317">
    <property type="entry name" value="Class I glutamine amidotransferase-like"/>
    <property type="match status" value="1"/>
</dbReference>
<dbReference type="PANTHER" id="PTHR36175:SF1">
    <property type="entry name" value="CYANOPHYCINASE"/>
    <property type="match status" value="1"/>
</dbReference>
<evidence type="ECO:0000313" key="2">
    <source>
        <dbReference type="Proteomes" id="UP001642540"/>
    </source>
</evidence>
<keyword evidence="2" id="KW-1185">Reference proteome</keyword>
<dbReference type="NCBIfam" id="TIGR02069">
    <property type="entry name" value="cyanophycinase"/>
    <property type="match status" value="1"/>
</dbReference>
<dbReference type="Gene3D" id="3.40.50.880">
    <property type="match status" value="1"/>
</dbReference>
<organism evidence="1 2">
    <name type="scientific">Orchesella dallaii</name>
    <dbReference type="NCBI Taxonomy" id="48710"/>
    <lineage>
        <taxon>Eukaryota</taxon>
        <taxon>Metazoa</taxon>
        <taxon>Ecdysozoa</taxon>
        <taxon>Arthropoda</taxon>
        <taxon>Hexapoda</taxon>
        <taxon>Collembola</taxon>
        <taxon>Entomobryomorpha</taxon>
        <taxon>Entomobryoidea</taxon>
        <taxon>Orchesellidae</taxon>
        <taxon>Orchesellinae</taxon>
        <taxon>Orchesella</taxon>
    </lineage>
</organism>
<gene>
    <name evidence="1" type="ORF">ODALV1_LOCUS13617</name>
</gene>
<protein>
    <recommendedName>
        <fullName evidence="3">Cyanophycinase</fullName>
    </recommendedName>
</protein>
<dbReference type="PANTHER" id="PTHR36175">
    <property type="entry name" value="CYANOPHYCINASE"/>
    <property type="match status" value="1"/>
</dbReference>